<sequence length="241" mass="26641">MKKWLIAMSAIVLVLSACTKEEKKEEAKAEDVAPQPLKVEVKTNPETLKANEKIEIQAIVTQGEKKVTDASEVLFEIKHNDKSEKIEAKHKGDGVYTIEKTFEADGVYSVIPHTTANGMHTMPTVELTVGAGEKKAEGHGHGGHGGDTALHFMQPKDVKVNADTTLTMHVQHKKEALAGAKAKFEIWKDGKEKHEFVEAKETKAGEYQAVTKFAEAGTYNVKLHVEKGEIHEHIEEKIEVK</sequence>
<organism evidence="2 3">
    <name type="scientific">Priestia taiwanensis</name>
    <dbReference type="NCBI Taxonomy" id="1347902"/>
    <lineage>
        <taxon>Bacteria</taxon>
        <taxon>Bacillati</taxon>
        <taxon>Bacillota</taxon>
        <taxon>Bacilli</taxon>
        <taxon>Bacillales</taxon>
        <taxon>Bacillaceae</taxon>
        <taxon>Priestia</taxon>
    </lineage>
</organism>
<dbReference type="EMBL" id="BMFK01000001">
    <property type="protein sequence ID" value="GGE69768.1"/>
    <property type="molecule type" value="Genomic_DNA"/>
</dbReference>
<evidence type="ECO:0000313" key="3">
    <source>
        <dbReference type="Proteomes" id="UP000605259"/>
    </source>
</evidence>
<dbReference type="Proteomes" id="UP000605259">
    <property type="component" value="Unassembled WGS sequence"/>
</dbReference>
<dbReference type="InterPro" id="IPR032693">
    <property type="entry name" value="YtkA-like_dom"/>
</dbReference>
<dbReference type="RefSeq" id="WP_188388195.1">
    <property type="nucleotide sequence ID" value="NZ_BMFK01000001.1"/>
</dbReference>
<comment type="caution">
    <text evidence="2">The sequence shown here is derived from an EMBL/GenBank/DDBJ whole genome shotgun (WGS) entry which is preliminary data.</text>
</comment>
<feature type="domain" description="YtkA-like" evidence="1">
    <location>
        <begin position="33"/>
        <end position="113"/>
    </location>
</feature>
<dbReference type="PROSITE" id="PS51257">
    <property type="entry name" value="PROKAR_LIPOPROTEIN"/>
    <property type="match status" value="1"/>
</dbReference>
<accession>A0A917ER97</accession>
<dbReference type="Pfam" id="PF13115">
    <property type="entry name" value="YtkA"/>
    <property type="match status" value="2"/>
</dbReference>
<name>A0A917ER97_9BACI</name>
<proteinExistence type="predicted"/>
<feature type="domain" description="YtkA-like" evidence="1">
    <location>
        <begin position="151"/>
        <end position="224"/>
    </location>
</feature>
<reference evidence="2" key="2">
    <citation type="submission" date="2020-09" db="EMBL/GenBank/DDBJ databases">
        <authorList>
            <person name="Sun Q."/>
            <person name="Zhou Y."/>
        </authorList>
    </citation>
    <scope>NUCLEOTIDE SEQUENCE</scope>
    <source>
        <strain evidence="2">CGMCC 1.12698</strain>
    </source>
</reference>
<dbReference type="AlphaFoldDB" id="A0A917ER97"/>
<reference evidence="2" key="1">
    <citation type="journal article" date="2014" name="Int. J. Syst. Evol. Microbiol.">
        <title>Complete genome sequence of Corynebacterium casei LMG S-19264T (=DSM 44701T), isolated from a smear-ripened cheese.</title>
        <authorList>
            <consortium name="US DOE Joint Genome Institute (JGI-PGF)"/>
            <person name="Walter F."/>
            <person name="Albersmeier A."/>
            <person name="Kalinowski J."/>
            <person name="Ruckert C."/>
        </authorList>
    </citation>
    <scope>NUCLEOTIDE SEQUENCE</scope>
    <source>
        <strain evidence="2">CGMCC 1.12698</strain>
    </source>
</reference>
<protein>
    <recommendedName>
        <fullName evidence="1">YtkA-like domain-containing protein</fullName>
    </recommendedName>
</protein>
<evidence type="ECO:0000313" key="2">
    <source>
        <dbReference type="EMBL" id="GGE69768.1"/>
    </source>
</evidence>
<evidence type="ECO:0000259" key="1">
    <source>
        <dbReference type="Pfam" id="PF13115"/>
    </source>
</evidence>
<gene>
    <name evidence="2" type="ORF">GCM10007140_19740</name>
</gene>
<keyword evidence="3" id="KW-1185">Reference proteome</keyword>